<keyword evidence="1" id="KW-0812">Transmembrane</keyword>
<reference evidence="2" key="1">
    <citation type="submission" date="2020-09" db="EMBL/GenBank/DDBJ databases">
        <title>Genomic insights into the novelty and pathogenicity of a unique biofilm-forming Enterococcus sp. bacteria (Enterococcus lacertideformus) identified in reptiles.</title>
        <authorList>
            <person name="Agius J.E."/>
            <person name="Phalen D.N."/>
            <person name="Rose K."/>
            <person name="Eden J.-S."/>
        </authorList>
    </citation>
    <scope>NUCLEOTIDE SEQUENCE</scope>
    <source>
        <strain evidence="2">PHRS 0518</strain>
    </source>
</reference>
<evidence type="ECO:0000313" key="2">
    <source>
        <dbReference type="EMBL" id="MBF8807369.1"/>
    </source>
</evidence>
<feature type="transmembrane region" description="Helical" evidence="1">
    <location>
        <begin position="69"/>
        <end position="93"/>
    </location>
</feature>
<keyword evidence="3" id="KW-1185">Reference proteome</keyword>
<dbReference type="PANTHER" id="PTHR40076">
    <property type="entry name" value="MEMBRANE PROTEIN-RELATED"/>
    <property type="match status" value="1"/>
</dbReference>
<feature type="transmembrane region" description="Helical" evidence="1">
    <location>
        <begin position="202"/>
        <end position="227"/>
    </location>
</feature>
<keyword evidence="1" id="KW-1133">Transmembrane helix</keyword>
<name>A0A931AXX2_9ENTE</name>
<proteinExistence type="predicted"/>
<dbReference type="EMBL" id="JADAKE010000005">
    <property type="protein sequence ID" value="MBF8807369.1"/>
    <property type="molecule type" value="Genomic_DNA"/>
</dbReference>
<protein>
    <submittedName>
        <fullName evidence="2">DUF975 family protein</fullName>
    </submittedName>
</protein>
<dbReference type="PANTHER" id="PTHR40076:SF1">
    <property type="entry name" value="MEMBRANE PROTEIN"/>
    <property type="match status" value="1"/>
</dbReference>
<dbReference type="InterPro" id="IPR010380">
    <property type="entry name" value="DUF975"/>
</dbReference>
<sequence>MLSSKELKQQAKNSLKGRWSQAVLLNLIPTLISIAIIMIIAIPIALLLANTYTDPAATQEMANNMNSHASGGGGIISGVLSALFMSGISWTYLDILRGTKTKIEPFKDILRGTKTKIEPFKDAFRGFTGLFIVGVVLLAVLISLFTSLWALLFVIPGIIKSYSYSQSYFIYYDVVTETGEKPKVLDTITASRKLMNGYKGKLFWLDLSFIGWHILALLTAGIGYLWLNPYITATKAAFYEQLPKEV</sequence>
<feature type="transmembrane region" description="Helical" evidence="1">
    <location>
        <begin position="130"/>
        <end position="159"/>
    </location>
</feature>
<comment type="caution">
    <text evidence="2">The sequence shown here is derived from an EMBL/GenBank/DDBJ whole genome shotgun (WGS) entry which is preliminary data.</text>
</comment>
<accession>A0A931AXX2</accession>
<evidence type="ECO:0000256" key="1">
    <source>
        <dbReference type="SAM" id="Phobius"/>
    </source>
</evidence>
<organism evidence="2 3">
    <name type="scientific">Enterococcus lacertideformus</name>
    <dbReference type="NCBI Taxonomy" id="2771493"/>
    <lineage>
        <taxon>Bacteria</taxon>
        <taxon>Bacillati</taxon>
        <taxon>Bacillota</taxon>
        <taxon>Bacilli</taxon>
        <taxon>Lactobacillales</taxon>
        <taxon>Enterococcaceae</taxon>
        <taxon>Enterococcus</taxon>
    </lineage>
</organism>
<feature type="transmembrane region" description="Helical" evidence="1">
    <location>
        <begin position="21"/>
        <end position="49"/>
    </location>
</feature>
<evidence type="ECO:0000313" key="3">
    <source>
        <dbReference type="Proteomes" id="UP000637757"/>
    </source>
</evidence>
<keyword evidence="1" id="KW-0472">Membrane</keyword>
<dbReference type="AlphaFoldDB" id="A0A931AXX2"/>
<dbReference type="Pfam" id="PF06161">
    <property type="entry name" value="DUF975"/>
    <property type="match status" value="1"/>
</dbReference>
<dbReference type="Proteomes" id="UP000637757">
    <property type="component" value="Unassembled WGS sequence"/>
</dbReference>
<gene>
    <name evidence="2" type="ORF">IC227_01820</name>
</gene>